<reference evidence="1" key="1">
    <citation type="submission" date="2022-08" db="UniProtKB">
        <authorList>
            <consortium name="EnsemblMetazoa"/>
        </authorList>
    </citation>
    <scope>IDENTIFICATION</scope>
    <source>
        <strain evidence="1">05x7-T-G4-1.051#20</strain>
    </source>
</reference>
<dbReference type="SUPFAM" id="SSF101898">
    <property type="entry name" value="NHL repeat"/>
    <property type="match status" value="1"/>
</dbReference>
<dbReference type="InterPro" id="IPR011042">
    <property type="entry name" value="6-blade_b-propeller_TolB-like"/>
</dbReference>
<keyword evidence="2" id="KW-1185">Reference proteome</keyword>
<dbReference type="Gene3D" id="2.120.10.30">
    <property type="entry name" value="TolB, C-terminal domain"/>
    <property type="match status" value="1"/>
</dbReference>
<dbReference type="GO" id="GO:0061630">
    <property type="term" value="F:ubiquitin protein ligase activity"/>
    <property type="evidence" value="ECO:0007669"/>
    <property type="project" value="TreeGrafter"/>
</dbReference>
<evidence type="ECO:0000313" key="1">
    <source>
        <dbReference type="EnsemblMetazoa" id="G34895.1:cds"/>
    </source>
</evidence>
<dbReference type="PANTHER" id="PTHR24104">
    <property type="entry name" value="E3 UBIQUITIN-PROTEIN LIGASE NHLRC1-RELATED"/>
    <property type="match status" value="1"/>
</dbReference>
<evidence type="ECO:0000313" key="2">
    <source>
        <dbReference type="Proteomes" id="UP000005408"/>
    </source>
</evidence>
<dbReference type="GO" id="GO:0000209">
    <property type="term" value="P:protein polyubiquitination"/>
    <property type="evidence" value="ECO:0007669"/>
    <property type="project" value="TreeGrafter"/>
</dbReference>
<dbReference type="EnsemblMetazoa" id="G34895.1">
    <property type="protein sequence ID" value="G34895.1:cds"/>
    <property type="gene ID" value="G34895"/>
</dbReference>
<dbReference type="AlphaFoldDB" id="A0A8W8MWE3"/>
<name>A0A8W8MWE3_MAGGI</name>
<dbReference type="GO" id="GO:0043161">
    <property type="term" value="P:proteasome-mediated ubiquitin-dependent protein catabolic process"/>
    <property type="evidence" value="ECO:0007669"/>
    <property type="project" value="TreeGrafter"/>
</dbReference>
<evidence type="ECO:0008006" key="3">
    <source>
        <dbReference type="Google" id="ProtNLM"/>
    </source>
</evidence>
<accession>A0A8W8MWE3</accession>
<dbReference type="InterPro" id="IPR050952">
    <property type="entry name" value="TRIM-NHL_E3_ligases"/>
</dbReference>
<protein>
    <recommendedName>
        <fullName evidence="3">Tripartite motif-containing protein 2</fullName>
    </recommendedName>
</protein>
<dbReference type="GO" id="GO:0008270">
    <property type="term" value="F:zinc ion binding"/>
    <property type="evidence" value="ECO:0007669"/>
    <property type="project" value="UniProtKB-KW"/>
</dbReference>
<sequence length="369" mass="41639">MEERSELSYTKKRASPIFNGKEEVIPSKTRESKNENSSYFDENGGVVSKTLLPTRKTCDRKCVRYFRFVKEKISSKYEEIRSSVCNIPKSDNEGPLLLVSSFLISDRMANVSSITSYENGECWVAADGSKRVRLYNRDGHLIEAVNVWSPVDSLTIDKHGNVYMSCPEIKQVLVFNRSRHVKTFKEMTDFPRGIAYMKLSESILVCRNKTKIAYNMSSKPSNRIEKYSVSGTKTKSGAVTKTLFGYPLRVCVNVNNDCVVSDFANSSITAIDSSGRTRFSFKSSTDFTISYRHSVCCDRDGYIYIFSKGTPNVCILDSNGNVKNTFTCLDLSDDTCFAAVFDTDGYLWLGSSRDTIKIFKLSNQTNVVY</sequence>
<proteinExistence type="predicted"/>
<organism evidence="1 2">
    <name type="scientific">Magallana gigas</name>
    <name type="common">Pacific oyster</name>
    <name type="synonym">Crassostrea gigas</name>
    <dbReference type="NCBI Taxonomy" id="29159"/>
    <lineage>
        <taxon>Eukaryota</taxon>
        <taxon>Metazoa</taxon>
        <taxon>Spiralia</taxon>
        <taxon>Lophotrochozoa</taxon>
        <taxon>Mollusca</taxon>
        <taxon>Bivalvia</taxon>
        <taxon>Autobranchia</taxon>
        <taxon>Pteriomorphia</taxon>
        <taxon>Ostreida</taxon>
        <taxon>Ostreoidea</taxon>
        <taxon>Ostreidae</taxon>
        <taxon>Magallana</taxon>
    </lineage>
</organism>
<dbReference type="Proteomes" id="UP000005408">
    <property type="component" value="Unassembled WGS sequence"/>
</dbReference>
<dbReference type="PANTHER" id="PTHR24104:SF25">
    <property type="entry name" value="PROTEIN LIN-41"/>
    <property type="match status" value="1"/>
</dbReference>